<keyword evidence="4" id="KW-0472">Membrane</keyword>
<keyword evidence="2" id="KW-0328">Glycosyltransferase</keyword>
<dbReference type="EMBL" id="FMHU01000001">
    <property type="protein sequence ID" value="SCL16647.1"/>
    <property type="molecule type" value="Genomic_DNA"/>
</dbReference>
<reference evidence="7" key="1">
    <citation type="submission" date="2016-06" db="EMBL/GenBank/DDBJ databases">
        <authorList>
            <person name="Varghese N."/>
        </authorList>
    </citation>
    <scope>NUCLEOTIDE SEQUENCE [LARGE SCALE GENOMIC DNA]</scope>
    <source>
        <strain evidence="7">DSM 46123</strain>
    </source>
</reference>
<gene>
    <name evidence="6" type="ORF">GA0074694_1703</name>
</gene>
<dbReference type="CDD" id="cd06423">
    <property type="entry name" value="CESA_like"/>
    <property type="match status" value="1"/>
</dbReference>
<comment type="similarity">
    <text evidence="1">Belongs to the glycosyltransferase 2 family.</text>
</comment>
<evidence type="ECO:0000256" key="3">
    <source>
        <dbReference type="ARBA" id="ARBA00022679"/>
    </source>
</evidence>
<sequence length="716" mass="77048">MSRHAARPDPRAHWVLLLLGLLVLLAALSFHGLVTGVSGGSGRADGVAGPAPEEVTSAGPVLRLDQPEPVTRAMPERTVALTFDDGPDPEWTPKVLDLLKRHGARATFFVVGARVNEHPELVRRMLAEGHEIGSHTYTHADLAAVPGWRRELELSLTRKAIAGVTGREVTLFRPPFSSQPAALTAPEYAALREAAGTGHVAVLADRDTKDWQRPGVPEIVAAATPERGRGAVVLMHDGGGDRSQTLAALDTLIPALTGQGYRFTTVSAGIGAPASTVPAAVDSRLGGTALRWTQSGAGWVAGGMNVLLAVALGLGVGRLVVQVVCAQIHVRRVRRPRGPRRVVDVPVSVIVPAYNEAANIAATVRSLVASAYPALEVIVVDDGSSDGTADIVERMRLRGVRVIRQANAGKPAALNTGIRAARANLLVLVDGDTVFQPDTVHRLVQGFADPTVGAVSGNTKVANRRRLLGRWQHLEYVIGFNLDRRMYDVLECMPTIPGAIGAFRREVLLTVGGVPSDTLAEDTDLTMKVLRAGWRVVYEERAIAWTEAPSSLRQLWRQRYRWCYGTMQAMWKHRHALREPAAGGRAAVSAGAGGKLGRRGLPYLAVFQIVLPLTAPAVDVFAVYGLLFLPWSSLVLAWVGLLLLQAFTAAYALRLDGERYGPIWALPLQQLVYRQLMYLVVVQSTVTALVGNRLRWQRMVRTGEAAALVGVVPPGR</sequence>
<feature type="domain" description="NodB homology" evidence="5">
    <location>
        <begin position="77"/>
        <end position="264"/>
    </location>
</feature>
<dbReference type="Gene3D" id="3.90.550.10">
    <property type="entry name" value="Spore Coat Polysaccharide Biosynthesis Protein SpsA, Chain A"/>
    <property type="match status" value="1"/>
</dbReference>
<evidence type="ECO:0000256" key="1">
    <source>
        <dbReference type="ARBA" id="ARBA00006739"/>
    </source>
</evidence>
<dbReference type="InterPro" id="IPR002509">
    <property type="entry name" value="NODB_dom"/>
</dbReference>
<dbReference type="RefSeq" id="WP_091454964.1">
    <property type="nucleotide sequence ID" value="NZ_FMHU01000001.1"/>
</dbReference>
<organism evidence="6 7">
    <name type="scientific">Micromonospora inyonensis</name>
    <dbReference type="NCBI Taxonomy" id="47866"/>
    <lineage>
        <taxon>Bacteria</taxon>
        <taxon>Bacillati</taxon>
        <taxon>Actinomycetota</taxon>
        <taxon>Actinomycetes</taxon>
        <taxon>Micromonosporales</taxon>
        <taxon>Micromonosporaceae</taxon>
        <taxon>Micromonospora</taxon>
    </lineage>
</organism>
<feature type="transmembrane region" description="Helical" evidence="4">
    <location>
        <begin position="634"/>
        <end position="653"/>
    </location>
</feature>
<keyword evidence="3 6" id="KW-0808">Transferase</keyword>
<evidence type="ECO:0000313" key="6">
    <source>
        <dbReference type="EMBL" id="SCL16647.1"/>
    </source>
</evidence>
<feature type="transmembrane region" description="Helical" evidence="4">
    <location>
        <begin position="603"/>
        <end position="627"/>
    </location>
</feature>
<dbReference type="GO" id="GO:0016810">
    <property type="term" value="F:hydrolase activity, acting on carbon-nitrogen (but not peptide) bonds"/>
    <property type="evidence" value="ECO:0007669"/>
    <property type="project" value="InterPro"/>
</dbReference>
<evidence type="ECO:0000256" key="2">
    <source>
        <dbReference type="ARBA" id="ARBA00022676"/>
    </source>
</evidence>
<proteinExistence type="inferred from homology"/>
<dbReference type="Proteomes" id="UP000198906">
    <property type="component" value="Unassembled WGS sequence"/>
</dbReference>
<feature type="transmembrane region" description="Helical" evidence="4">
    <location>
        <begin position="673"/>
        <end position="691"/>
    </location>
</feature>
<evidence type="ECO:0000313" key="7">
    <source>
        <dbReference type="Proteomes" id="UP000198906"/>
    </source>
</evidence>
<dbReference type="STRING" id="47866.GA0074694_1703"/>
<dbReference type="SUPFAM" id="SSF88713">
    <property type="entry name" value="Glycoside hydrolase/deacetylase"/>
    <property type="match status" value="1"/>
</dbReference>
<dbReference type="Pfam" id="PF13641">
    <property type="entry name" value="Glyco_tranf_2_3"/>
    <property type="match status" value="1"/>
</dbReference>
<dbReference type="InterPro" id="IPR011330">
    <property type="entry name" value="Glyco_hydro/deAcase_b/a-brl"/>
</dbReference>
<accession>A0A1C6RHP0</accession>
<dbReference type="GO" id="GO:0016757">
    <property type="term" value="F:glycosyltransferase activity"/>
    <property type="evidence" value="ECO:0007669"/>
    <property type="project" value="UniProtKB-KW"/>
</dbReference>
<dbReference type="Pfam" id="PF01522">
    <property type="entry name" value="Polysacc_deac_1"/>
    <property type="match status" value="1"/>
</dbReference>
<dbReference type="AlphaFoldDB" id="A0A1C6RHP0"/>
<evidence type="ECO:0000256" key="4">
    <source>
        <dbReference type="SAM" id="Phobius"/>
    </source>
</evidence>
<dbReference type="InterPro" id="IPR029044">
    <property type="entry name" value="Nucleotide-diphossugar_trans"/>
</dbReference>
<dbReference type="GO" id="GO:0005975">
    <property type="term" value="P:carbohydrate metabolic process"/>
    <property type="evidence" value="ECO:0007669"/>
    <property type="project" value="InterPro"/>
</dbReference>
<evidence type="ECO:0000259" key="5">
    <source>
        <dbReference type="PROSITE" id="PS51677"/>
    </source>
</evidence>
<dbReference type="PROSITE" id="PS51677">
    <property type="entry name" value="NODB"/>
    <property type="match status" value="1"/>
</dbReference>
<dbReference type="PANTHER" id="PTHR43630">
    <property type="entry name" value="POLY-BETA-1,6-N-ACETYL-D-GLUCOSAMINE SYNTHASE"/>
    <property type="match status" value="1"/>
</dbReference>
<dbReference type="SUPFAM" id="SSF53448">
    <property type="entry name" value="Nucleotide-diphospho-sugar transferases"/>
    <property type="match status" value="1"/>
</dbReference>
<dbReference type="PANTHER" id="PTHR43630:SF1">
    <property type="entry name" value="POLY-BETA-1,6-N-ACETYL-D-GLUCOSAMINE SYNTHASE"/>
    <property type="match status" value="1"/>
</dbReference>
<name>A0A1C6RHP0_9ACTN</name>
<dbReference type="Gene3D" id="3.20.20.370">
    <property type="entry name" value="Glycoside hydrolase/deacetylase"/>
    <property type="match status" value="1"/>
</dbReference>
<keyword evidence="4" id="KW-0812">Transmembrane</keyword>
<keyword evidence="7" id="KW-1185">Reference proteome</keyword>
<protein>
    <submittedName>
        <fullName evidence="6">Glycosyltransferase, catalytic subunit of cellulose synthase and poly-beta-1,6-N-acetylglucosamine synthase</fullName>
    </submittedName>
</protein>
<keyword evidence="4" id="KW-1133">Transmembrane helix</keyword>